<sequence>MLKFWLMLWMPFLAFSQVTIEKSDNTWQLLVDEEPFDIKGVTFGYDDDPANFMTYFEDLKSIGVNTIRTWGTSPNTSLLLEAAERHNIKVLMGIWMRHGRPGMEADDSFDYLKEADGMEVMYNNAIDVVRRFKGHPAVLAWGVGNEVYLNTETDEEKLAYSKFLERVCKDIKGMDKRHPILSVEAWTFGLDWWEQYVPSLDVYGLNVYGAGANLLQDELDKRQIDKPYVITEFGVTGEWDIKTKEFGVTKEPSDVEKYNAIVEGYNNWIAPKPSCLGVYIFHYSDGNQFAAPWLLTHVNGEKRPQYWAIREAYTGKKPEKPLLNIELRLPKSGFDSGTWVPVELTVDKSTDSIDEINFFYNHRAGSRRRRDAINKLNSRGDIENGFEIELPKVDGGIKVYAYARDSNANLAISSDAINVIDEGERQRPFLVPKVDLPFYVYNDGNNIPYVPSAYMGNYEAMVVDVNHSDKVHSGTTALKISYTSSKDWYGFALVDPANDWGDILGGYDIRGAKTFSFWAKGSYNGLKAQIGFGLIKKEKPFPDSAQILEDIELTTQWKEYRIRVKREDLSCIRSGLVLFAAANGFSHDIYIDEVKFE</sequence>
<gene>
    <name evidence="3" type="ORF">J4050_04565</name>
</gene>
<proteinExistence type="predicted"/>
<feature type="signal peptide" evidence="1">
    <location>
        <begin position="1"/>
        <end position="16"/>
    </location>
</feature>
<evidence type="ECO:0000259" key="2">
    <source>
        <dbReference type="Pfam" id="PF02836"/>
    </source>
</evidence>
<evidence type="ECO:0000256" key="1">
    <source>
        <dbReference type="SAM" id="SignalP"/>
    </source>
</evidence>
<keyword evidence="1" id="KW-0732">Signal</keyword>
<organism evidence="3 4">
    <name type="scientific">Winogradskyella pelagia</name>
    <dbReference type="NCBI Taxonomy" id="2819984"/>
    <lineage>
        <taxon>Bacteria</taxon>
        <taxon>Pseudomonadati</taxon>
        <taxon>Bacteroidota</taxon>
        <taxon>Flavobacteriia</taxon>
        <taxon>Flavobacteriales</taxon>
        <taxon>Flavobacteriaceae</taxon>
        <taxon>Winogradskyella</taxon>
    </lineage>
</organism>
<dbReference type="Gene3D" id="3.20.20.80">
    <property type="entry name" value="Glycosidases"/>
    <property type="match status" value="1"/>
</dbReference>
<dbReference type="InterPro" id="IPR008979">
    <property type="entry name" value="Galactose-bd-like_sf"/>
</dbReference>
<accession>A0ABS3T291</accession>
<dbReference type="EMBL" id="JAGEVF010000003">
    <property type="protein sequence ID" value="MBO3116006.1"/>
    <property type="molecule type" value="Genomic_DNA"/>
</dbReference>
<dbReference type="SUPFAM" id="SSF49785">
    <property type="entry name" value="Galactose-binding domain-like"/>
    <property type="match status" value="1"/>
</dbReference>
<evidence type="ECO:0000313" key="3">
    <source>
        <dbReference type="EMBL" id="MBO3116006.1"/>
    </source>
</evidence>
<reference evidence="3 4" key="1">
    <citation type="submission" date="2021-03" db="EMBL/GenBank/DDBJ databases">
        <title>Winogradskyella sp. nov., isolated from costal sediment.</title>
        <authorList>
            <person name="Gao C."/>
        </authorList>
    </citation>
    <scope>NUCLEOTIDE SEQUENCE [LARGE SCALE GENOMIC DNA]</scope>
    <source>
        <strain evidence="3 4">DF17</strain>
    </source>
</reference>
<dbReference type="InterPro" id="IPR006103">
    <property type="entry name" value="Glyco_hydro_2_cat"/>
</dbReference>
<comment type="caution">
    <text evidence="3">The sequence shown here is derived from an EMBL/GenBank/DDBJ whole genome shotgun (WGS) entry which is preliminary data.</text>
</comment>
<feature type="domain" description="Glycoside hydrolase family 2 catalytic" evidence="2">
    <location>
        <begin position="57"/>
        <end position="236"/>
    </location>
</feature>
<dbReference type="Gene3D" id="2.60.120.430">
    <property type="entry name" value="Galactose-binding lectin"/>
    <property type="match status" value="1"/>
</dbReference>
<evidence type="ECO:0000313" key="4">
    <source>
        <dbReference type="Proteomes" id="UP000676776"/>
    </source>
</evidence>
<dbReference type="Proteomes" id="UP000676776">
    <property type="component" value="Unassembled WGS sequence"/>
</dbReference>
<dbReference type="InterPro" id="IPR017853">
    <property type="entry name" value="GH"/>
</dbReference>
<feature type="chain" id="PRO_5045520650" description="Glycoside hydrolase family 2 catalytic domain-containing protein" evidence="1">
    <location>
        <begin position="17"/>
        <end position="597"/>
    </location>
</feature>
<protein>
    <recommendedName>
        <fullName evidence="2">Glycoside hydrolase family 2 catalytic domain-containing protein</fullName>
    </recommendedName>
</protein>
<dbReference type="SUPFAM" id="SSF51445">
    <property type="entry name" value="(Trans)glycosidases"/>
    <property type="match status" value="1"/>
</dbReference>
<dbReference type="Pfam" id="PF02836">
    <property type="entry name" value="Glyco_hydro_2_C"/>
    <property type="match status" value="1"/>
</dbReference>
<dbReference type="RefSeq" id="WP_208152783.1">
    <property type="nucleotide sequence ID" value="NZ_JAGEVF010000003.1"/>
</dbReference>
<name>A0ABS3T291_9FLAO</name>
<keyword evidence="4" id="KW-1185">Reference proteome</keyword>